<dbReference type="Proteomes" id="UP000682733">
    <property type="component" value="Unassembled WGS sequence"/>
</dbReference>
<name>A0A814X1U3_9BILA</name>
<evidence type="ECO:0000313" key="1">
    <source>
        <dbReference type="EMBL" id="CAF1209702.1"/>
    </source>
</evidence>
<dbReference type="OrthoDB" id="10029851at2759"/>
<sequence>MEASPHQSDNFLKMIAVCDGDFSDDELAYLSYFNLVHAFDTIASSTSLSTTQKTRAQVLIDNLSQYMKVGLDLSHKYKQMEKSPFYNFIYCYASGQINQTRKTFNKRHASRSTPSDLDCNSLSKDGVWYMHRWPLELINWQQFNSDRLDIQLNVPAKCKNNGPPSLQMLPPDERSTHKWNSGVYDLDDGDGFSEEDPASFLLSYWGMRYFNLLG</sequence>
<evidence type="ECO:0000313" key="5">
    <source>
        <dbReference type="Proteomes" id="UP000663829"/>
    </source>
</evidence>
<keyword evidence="5" id="KW-1185">Reference proteome</keyword>
<evidence type="ECO:0000313" key="3">
    <source>
        <dbReference type="EMBL" id="CAF3973855.1"/>
    </source>
</evidence>
<dbReference type="Proteomes" id="UP000677228">
    <property type="component" value="Unassembled WGS sequence"/>
</dbReference>
<proteinExistence type="predicted"/>
<comment type="caution">
    <text evidence="1">The sequence shown here is derived from an EMBL/GenBank/DDBJ whole genome shotgun (WGS) entry which is preliminary data.</text>
</comment>
<accession>A0A814X1U3</accession>
<dbReference type="Proteomes" id="UP000681722">
    <property type="component" value="Unassembled WGS sequence"/>
</dbReference>
<evidence type="ECO:0000313" key="4">
    <source>
        <dbReference type="EMBL" id="CAF4093601.1"/>
    </source>
</evidence>
<dbReference type="EMBL" id="CAJOBA010040373">
    <property type="protein sequence ID" value="CAF4093601.1"/>
    <property type="molecule type" value="Genomic_DNA"/>
</dbReference>
<gene>
    <name evidence="1" type="ORF">GPM918_LOCUS24148</name>
    <name evidence="2" type="ORF">OVA965_LOCUS27989</name>
    <name evidence="3" type="ORF">SRO942_LOCUS24151</name>
    <name evidence="4" type="ORF">TMI583_LOCUS28733</name>
</gene>
<dbReference type="EMBL" id="CAJNOQ010008894">
    <property type="protein sequence ID" value="CAF1209702.1"/>
    <property type="molecule type" value="Genomic_DNA"/>
</dbReference>
<organism evidence="1 5">
    <name type="scientific">Didymodactylos carnosus</name>
    <dbReference type="NCBI Taxonomy" id="1234261"/>
    <lineage>
        <taxon>Eukaryota</taxon>
        <taxon>Metazoa</taxon>
        <taxon>Spiralia</taxon>
        <taxon>Gnathifera</taxon>
        <taxon>Rotifera</taxon>
        <taxon>Eurotatoria</taxon>
        <taxon>Bdelloidea</taxon>
        <taxon>Philodinida</taxon>
        <taxon>Philodinidae</taxon>
        <taxon>Didymodactylos</taxon>
    </lineage>
</organism>
<dbReference type="EMBL" id="CAJOBC010008896">
    <property type="protein sequence ID" value="CAF3973855.1"/>
    <property type="molecule type" value="Genomic_DNA"/>
</dbReference>
<reference evidence="1" key="1">
    <citation type="submission" date="2021-02" db="EMBL/GenBank/DDBJ databases">
        <authorList>
            <person name="Nowell W R."/>
        </authorList>
    </citation>
    <scope>NUCLEOTIDE SEQUENCE</scope>
</reference>
<dbReference type="Proteomes" id="UP000663829">
    <property type="component" value="Unassembled WGS sequence"/>
</dbReference>
<protein>
    <submittedName>
        <fullName evidence="1">Uncharacterized protein</fullName>
    </submittedName>
</protein>
<dbReference type="EMBL" id="CAJNOK010018809">
    <property type="protein sequence ID" value="CAF1288771.1"/>
    <property type="molecule type" value="Genomic_DNA"/>
</dbReference>
<evidence type="ECO:0000313" key="2">
    <source>
        <dbReference type="EMBL" id="CAF1288771.1"/>
    </source>
</evidence>
<dbReference type="AlphaFoldDB" id="A0A814X1U3"/>